<dbReference type="SUPFAM" id="SSF52047">
    <property type="entry name" value="RNI-like"/>
    <property type="match status" value="1"/>
</dbReference>
<dbReference type="OrthoDB" id="10257471at2759"/>
<dbReference type="InterPro" id="IPR032675">
    <property type="entry name" value="LRR_dom_sf"/>
</dbReference>
<reference evidence="2" key="1">
    <citation type="journal article" date="2018" name="Nat. Microbiol.">
        <title>Leveraging single-cell genomics to expand the fungal tree of life.</title>
        <authorList>
            <person name="Ahrendt S.R."/>
            <person name="Quandt C.A."/>
            <person name="Ciobanu D."/>
            <person name="Clum A."/>
            <person name="Salamov A."/>
            <person name="Andreopoulos B."/>
            <person name="Cheng J.F."/>
            <person name="Woyke T."/>
            <person name="Pelin A."/>
            <person name="Henrissat B."/>
            <person name="Reynolds N.K."/>
            <person name="Benny G.L."/>
            <person name="Smith M.E."/>
            <person name="James T.Y."/>
            <person name="Grigoriev I.V."/>
        </authorList>
    </citation>
    <scope>NUCLEOTIDE SEQUENCE [LARGE SCALE GENOMIC DNA]</scope>
</reference>
<evidence type="ECO:0000313" key="1">
    <source>
        <dbReference type="EMBL" id="RKO89961.1"/>
    </source>
</evidence>
<accession>A0A4P9WBF9</accession>
<sequence length="264" mass="28428">MIGGVRRLRSLQIDSSSVAVDHAINSATGPTLTSWTGWAGAAKKVTANSPELKTLRRGNLLAPQLAIIATGCHHLVSVDLSSAGEDDGRLTDDAAVKVLIDHCPSIEQLSLFNTSVTIDTVRALKTYRPLTLLTLGGDRELRLFATEDAETALGDLLSARGAPLTRLRIGERGWCMRAELALLLPDAVPRLRSLHLLGGYSTRVIGWFVQRLPALHHLGVGYSVELEQLKEGVPRPVAALNSRDLDRLFVVGKGWDRLAGASPP</sequence>
<dbReference type="AlphaFoldDB" id="A0A4P9WBF9"/>
<proteinExistence type="predicted"/>
<gene>
    <name evidence="1" type="ORF">BDK51DRAFT_43925</name>
</gene>
<name>A0A4P9WBF9_9FUNG</name>
<protein>
    <recommendedName>
        <fullName evidence="3">F-box domain-containing protein</fullName>
    </recommendedName>
</protein>
<dbReference type="EMBL" id="KZ995797">
    <property type="protein sequence ID" value="RKO89961.1"/>
    <property type="molecule type" value="Genomic_DNA"/>
</dbReference>
<dbReference type="Gene3D" id="3.80.10.10">
    <property type="entry name" value="Ribonuclease Inhibitor"/>
    <property type="match status" value="1"/>
</dbReference>
<organism evidence="1 2">
    <name type="scientific">Blyttiomyces helicus</name>
    <dbReference type="NCBI Taxonomy" id="388810"/>
    <lineage>
        <taxon>Eukaryota</taxon>
        <taxon>Fungi</taxon>
        <taxon>Fungi incertae sedis</taxon>
        <taxon>Chytridiomycota</taxon>
        <taxon>Chytridiomycota incertae sedis</taxon>
        <taxon>Chytridiomycetes</taxon>
        <taxon>Chytridiomycetes incertae sedis</taxon>
        <taxon>Blyttiomyces</taxon>
    </lineage>
</organism>
<evidence type="ECO:0000313" key="2">
    <source>
        <dbReference type="Proteomes" id="UP000269721"/>
    </source>
</evidence>
<keyword evidence="2" id="KW-1185">Reference proteome</keyword>
<dbReference type="Proteomes" id="UP000269721">
    <property type="component" value="Unassembled WGS sequence"/>
</dbReference>
<evidence type="ECO:0008006" key="3">
    <source>
        <dbReference type="Google" id="ProtNLM"/>
    </source>
</evidence>